<keyword evidence="2" id="KW-0732">Signal</keyword>
<dbReference type="InterPro" id="IPR046341">
    <property type="entry name" value="SET_dom_sf"/>
</dbReference>
<evidence type="ECO:0000313" key="3">
    <source>
        <dbReference type="EMBL" id="CAE0626992.1"/>
    </source>
</evidence>
<evidence type="ECO:0000256" key="2">
    <source>
        <dbReference type="SAM" id="SignalP"/>
    </source>
</evidence>
<feature type="region of interest" description="Disordered" evidence="1">
    <location>
        <begin position="612"/>
        <end position="724"/>
    </location>
</feature>
<feature type="signal peptide" evidence="2">
    <location>
        <begin position="1"/>
        <end position="21"/>
    </location>
</feature>
<feature type="compositionally biased region" description="Basic and acidic residues" evidence="1">
    <location>
        <begin position="690"/>
        <end position="702"/>
    </location>
</feature>
<accession>A0A7S3XME2</accession>
<feature type="compositionally biased region" description="Basic residues" evidence="1">
    <location>
        <begin position="612"/>
        <end position="630"/>
    </location>
</feature>
<reference evidence="3" key="1">
    <citation type="submission" date="2021-01" db="EMBL/GenBank/DDBJ databases">
        <authorList>
            <person name="Corre E."/>
            <person name="Pelletier E."/>
            <person name="Niang G."/>
            <person name="Scheremetjew M."/>
            <person name="Finn R."/>
            <person name="Kale V."/>
            <person name="Holt S."/>
            <person name="Cochrane G."/>
            <person name="Meng A."/>
            <person name="Brown T."/>
            <person name="Cohen L."/>
        </authorList>
    </citation>
    <scope>NUCLEOTIDE SEQUENCE</scope>
    <source>
        <strain evidence="3">CCMP3107</strain>
    </source>
</reference>
<organism evidence="3">
    <name type="scientific">Heterosigma akashiwo</name>
    <name type="common">Chromophytic alga</name>
    <name type="synonym">Heterosigma carterae</name>
    <dbReference type="NCBI Taxonomy" id="2829"/>
    <lineage>
        <taxon>Eukaryota</taxon>
        <taxon>Sar</taxon>
        <taxon>Stramenopiles</taxon>
        <taxon>Ochrophyta</taxon>
        <taxon>Raphidophyceae</taxon>
        <taxon>Chattonellales</taxon>
        <taxon>Chattonellaceae</taxon>
        <taxon>Heterosigma</taxon>
    </lineage>
</organism>
<dbReference type="EMBL" id="HBIU01012552">
    <property type="protein sequence ID" value="CAE0626992.1"/>
    <property type="molecule type" value="Transcribed_RNA"/>
</dbReference>
<dbReference type="GO" id="GO:0016279">
    <property type="term" value="F:protein-lysine N-methyltransferase activity"/>
    <property type="evidence" value="ECO:0007669"/>
    <property type="project" value="TreeGrafter"/>
</dbReference>
<dbReference type="Gene3D" id="3.90.1410.10">
    <property type="entry name" value="set domain protein methyltransferase, domain 1"/>
    <property type="match status" value="1"/>
</dbReference>
<dbReference type="AlphaFoldDB" id="A0A7S3XME2"/>
<gene>
    <name evidence="3" type="ORF">HAKA00212_LOCUS5668</name>
</gene>
<evidence type="ECO:0000256" key="1">
    <source>
        <dbReference type="SAM" id="MobiDB-lite"/>
    </source>
</evidence>
<dbReference type="InterPro" id="IPR050600">
    <property type="entry name" value="SETD3_SETD6_MTase"/>
</dbReference>
<dbReference type="PANTHER" id="PTHR13271">
    <property type="entry name" value="UNCHARACTERIZED PUTATIVE METHYLTRANSFERASE"/>
    <property type="match status" value="1"/>
</dbReference>
<evidence type="ECO:0008006" key="4">
    <source>
        <dbReference type="Google" id="ProtNLM"/>
    </source>
</evidence>
<protein>
    <recommendedName>
        <fullName evidence="4">SET domain-containing protein</fullName>
    </recommendedName>
</protein>
<dbReference type="PANTHER" id="PTHR13271:SF154">
    <property type="entry name" value="GRIP DOMAIN-CONTAINING PROTEIN"/>
    <property type="match status" value="1"/>
</dbReference>
<dbReference type="CDD" id="cd10527">
    <property type="entry name" value="SET_LSMT"/>
    <property type="match status" value="1"/>
</dbReference>
<sequence length="825" mass="90676">MVQQSILLAFLAISCIKTTLCFQCHQVRTPRKWGTLNRAIGQVDSEPVDEKQNRDRVKQDTIVKDFENWAQNKNIKFDGLRHEQFEFLGSKIQGIKALGKVDAGKQLVQLPKKFTISTYVSEKCPFPGWISNSFWDKQPNYIRLALKLLWEKKLGENSAVQAYVDLLPDPENLDTLYYWTDEELDLLRYPVLKNSVLRQRKEWDELHKQLVSSSPGGAEGAPAPEELAWALGCVLSRAFAGARTGLQNRATLAVQLAALLAGAGLYVAQDSPWGLAAAAALALPGTLQEARTAMDPELQKSELVLLPMIDSINHQTTVETDLGFNPLTESFGISVKQSFETGEQVFISYGLKTNDELLQFFGFVEKQNPADVWAFALSDYVDPDRAELLRREGLGPFLRRLALGGGGGGGGDANDHQREHPLPQPGCWECADAERAERERRTVLQGPVVVQVKSDLMAFRIRFQRNVRFVAEPAAFQLGGDDRPKLRTRPLLSALSSHLSTPLHKGSAPGHKGSTPSVGQHLLPIHKNSISSVAQNLLSRNVPVTESHTLSLDQLKRKHSVNKIEIPSQDAPNGLRKGSRSTVVVPLPQLPKKMEFAEISSVCSTPLHRLVKAGSQRHHSGRGGPKRRMSSSRLSRGKPIGRSGGDEDGPGSAGLLKQHLNPDTAAVVSPKANKKPQVDDFEPHPALAEGLHDHNEEHDNGQESHQTTSTGNIADQQRKNSHVSVEGVVARGVGGLRDSLKLKGIGRKVLPGLSTNQVEDRIVSYYADEEQKEPFFNMDDGLGALQSTLESPANIKSSNSKKQLLAQDSAENFSVISDQQSDYNV</sequence>
<feature type="compositionally biased region" description="Polar residues" evidence="1">
    <location>
        <begin position="703"/>
        <end position="715"/>
    </location>
</feature>
<name>A0A7S3XME2_HETAK</name>
<dbReference type="SUPFAM" id="SSF82199">
    <property type="entry name" value="SET domain"/>
    <property type="match status" value="1"/>
</dbReference>
<proteinExistence type="predicted"/>
<feature type="chain" id="PRO_5030705687" description="SET domain-containing protein" evidence="2">
    <location>
        <begin position="22"/>
        <end position="825"/>
    </location>
</feature>